<dbReference type="Pfam" id="PF00153">
    <property type="entry name" value="Mito_carr"/>
    <property type="match status" value="3"/>
</dbReference>
<evidence type="ECO:0000313" key="12">
    <source>
        <dbReference type="RefSeq" id="XP_064074986.1"/>
    </source>
</evidence>
<evidence type="ECO:0000256" key="6">
    <source>
        <dbReference type="ARBA" id="ARBA00022989"/>
    </source>
</evidence>
<evidence type="ECO:0000256" key="10">
    <source>
        <dbReference type="SAM" id="Phobius"/>
    </source>
</evidence>
<organism evidence="11 12">
    <name type="scientific">Vanessa tameamea</name>
    <name type="common">Kamehameha butterfly</name>
    <dbReference type="NCBI Taxonomy" id="334116"/>
    <lineage>
        <taxon>Eukaryota</taxon>
        <taxon>Metazoa</taxon>
        <taxon>Ecdysozoa</taxon>
        <taxon>Arthropoda</taxon>
        <taxon>Hexapoda</taxon>
        <taxon>Insecta</taxon>
        <taxon>Pterygota</taxon>
        <taxon>Neoptera</taxon>
        <taxon>Endopterygota</taxon>
        <taxon>Lepidoptera</taxon>
        <taxon>Glossata</taxon>
        <taxon>Ditrysia</taxon>
        <taxon>Papilionoidea</taxon>
        <taxon>Nymphalidae</taxon>
        <taxon>Nymphalinae</taxon>
        <taxon>Vanessa</taxon>
    </lineage>
</organism>
<dbReference type="GeneID" id="113396223"/>
<dbReference type="SUPFAM" id="SSF103506">
    <property type="entry name" value="Mitochondrial carrier"/>
    <property type="match status" value="1"/>
</dbReference>
<dbReference type="RefSeq" id="XP_064074986.1">
    <property type="nucleotide sequence ID" value="XM_064218916.1"/>
</dbReference>
<accession>A0ABM4AUM2</accession>
<evidence type="ECO:0000256" key="4">
    <source>
        <dbReference type="ARBA" id="ARBA00022692"/>
    </source>
</evidence>
<evidence type="ECO:0000256" key="5">
    <source>
        <dbReference type="ARBA" id="ARBA00022737"/>
    </source>
</evidence>
<dbReference type="InterPro" id="IPR023395">
    <property type="entry name" value="MCP_dom_sf"/>
</dbReference>
<comment type="similarity">
    <text evidence="2 9">Belongs to the mitochondrial carrier (TC 2.A.29) family.</text>
</comment>
<feature type="transmembrane region" description="Helical" evidence="10">
    <location>
        <begin position="248"/>
        <end position="270"/>
    </location>
</feature>
<comment type="subcellular location">
    <subcellularLocation>
        <location evidence="1">Membrane</location>
        <topology evidence="1">Multi-pass membrane protein</topology>
    </subcellularLocation>
</comment>
<feature type="repeat" description="Solcar" evidence="8">
    <location>
        <begin position="188"/>
        <end position="276"/>
    </location>
</feature>
<keyword evidence="5" id="KW-0677">Repeat</keyword>
<reference evidence="12" key="1">
    <citation type="submission" date="2025-08" db="UniProtKB">
        <authorList>
            <consortium name="RefSeq"/>
        </authorList>
    </citation>
    <scope>IDENTIFICATION</scope>
    <source>
        <tissue evidence="12">Whole body</tissue>
    </source>
</reference>
<evidence type="ECO:0000256" key="9">
    <source>
        <dbReference type="RuleBase" id="RU000488"/>
    </source>
</evidence>
<protein>
    <submittedName>
        <fullName evidence="12">Mitochondrial S-adenosylmethionine carrier protein-like</fullName>
    </submittedName>
</protein>
<evidence type="ECO:0000256" key="3">
    <source>
        <dbReference type="ARBA" id="ARBA00022448"/>
    </source>
</evidence>
<name>A0ABM4AUM2_VANTA</name>
<evidence type="ECO:0000256" key="8">
    <source>
        <dbReference type="PROSITE-ProRule" id="PRU00282"/>
    </source>
</evidence>
<evidence type="ECO:0000313" key="11">
    <source>
        <dbReference type="Proteomes" id="UP001652626"/>
    </source>
</evidence>
<keyword evidence="3 9" id="KW-0813">Transport</keyword>
<gene>
    <name evidence="12" type="primary">LOC113396223</name>
</gene>
<keyword evidence="6 10" id="KW-1133">Transmembrane helix</keyword>
<dbReference type="Proteomes" id="UP001652626">
    <property type="component" value="Chromosome 25"/>
</dbReference>
<evidence type="ECO:0000256" key="1">
    <source>
        <dbReference type="ARBA" id="ARBA00004141"/>
    </source>
</evidence>
<keyword evidence="7 8" id="KW-0472">Membrane</keyword>
<evidence type="ECO:0000256" key="7">
    <source>
        <dbReference type="ARBA" id="ARBA00023136"/>
    </source>
</evidence>
<feature type="repeat" description="Solcar" evidence="8">
    <location>
        <begin position="93"/>
        <end position="179"/>
    </location>
</feature>
<keyword evidence="4 8" id="KW-0812">Transmembrane</keyword>
<evidence type="ECO:0000256" key="2">
    <source>
        <dbReference type="ARBA" id="ARBA00006375"/>
    </source>
</evidence>
<feature type="repeat" description="Solcar" evidence="8">
    <location>
        <begin position="11"/>
        <end position="84"/>
    </location>
</feature>
<dbReference type="Gene3D" id="1.50.40.10">
    <property type="entry name" value="Mitochondrial carrier domain"/>
    <property type="match status" value="1"/>
</dbReference>
<dbReference type="InterPro" id="IPR018108">
    <property type="entry name" value="MCP_transmembrane"/>
</dbReference>
<dbReference type="PANTHER" id="PTHR45667">
    <property type="entry name" value="S-ADENOSYLMETHIONINE MITOCHONDRIAL CARRIER PROTEIN"/>
    <property type="match status" value="1"/>
</dbReference>
<feature type="transmembrane region" description="Helical" evidence="10">
    <location>
        <begin position="55"/>
        <end position="76"/>
    </location>
</feature>
<sequence>MENKGKQPHSKSYFAPLFAGAVAGVSVDVTLYPLDTLKTRLQSQQGFHKAGGFSGVYRGLLTVATTSIPTTSLFFMSYETTKKAFEPMVKTQYAPLVHMLAASVGEVLACIIRVPTEIAKQRKQTYTGSEKRSSIRILVHAFHTDGFRNGVYRGFLSTVVRDLPFSFIELPLWELFKSLIKDRNDGQITSFQSGLSGSVAGALAAAATTPLDLAKTRIMLADDYAATRKVRIRPVLADIYLQAGLRGLFAGVAPRMTAFMVGGFVFFGVYDYSKNLFEKYFDR</sequence>
<feature type="transmembrane region" description="Helical" evidence="10">
    <location>
        <begin position="12"/>
        <end position="34"/>
    </location>
</feature>
<dbReference type="PROSITE" id="PS50920">
    <property type="entry name" value="SOLCAR"/>
    <property type="match status" value="3"/>
</dbReference>
<proteinExistence type="inferred from homology"/>
<keyword evidence="11" id="KW-1185">Reference proteome</keyword>